<dbReference type="KEGG" id="mka:MK1179"/>
<dbReference type="EMBL" id="AE009439">
    <property type="protein sequence ID" value="AAM02392.1"/>
    <property type="molecule type" value="Genomic_DNA"/>
</dbReference>
<name>Q8TW57_METKA</name>
<dbReference type="Proteomes" id="UP000001826">
    <property type="component" value="Chromosome"/>
</dbReference>
<proteinExistence type="predicted"/>
<dbReference type="AlphaFoldDB" id="Q8TW57"/>
<reference evidence="1 2" key="1">
    <citation type="journal article" date="2002" name="Proc. Natl. Acad. Sci. U.S.A.">
        <title>The complete genome of hyperthermophile Methanopyrus kandleri AV19 and monophyly of archaeal methanogens.</title>
        <authorList>
            <person name="Slesarev A.I."/>
            <person name="Mezhevaya K.V."/>
            <person name="Makarova K.S."/>
            <person name="Polushin N.N."/>
            <person name="Shcherbinina O.V."/>
            <person name="Shakhova V.V."/>
            <person name="Belova G.I."/>
            <person name="Aravind L."/>
            <person name="Natale D.A."/>
            <person name="Rogozin I.B."/>
            <person name="Tatusov R.L."/>
            <person name="Wolf Y.I."/>
            <person name="Stetter K.O."/>
            <person name="Malykh A.G."/>
            <person name="Koonin E.V."/>
            <person name="Kozyavkin S.A."/>
        </authorList>
    </citation>
    <scope>NUCLEOTIDE SEQUENCE [LARGE SCALE GENOMIC DNA]</scope>
    <source>
        <strain evidence="2">AV19 / DSM 6324 / JCM 9639 / NBRC 100938</strain>
    </source>
</reference>
<evidence type="ECO:0000313" key="2">
    <source>
        <dbReference type="Proteomes" id="UP000001826"/>
    </source>
</evidence>
<dbReference type="PaxDb" id="190192-MK1179"/>
<dbReference type="HOGENOM" id="CLU_1773198_0_0_2"/>
<gene>
    <name evidence="1" type="ordered locus">MK1179</name>
</gene>
<protein>
    <submittedName>
        <fullName evidence="1">Uncharacterized protein</fullName>
    </submittedName>
</protein>
<keyword evidence="2" id="KW-1185">Reference proteome</keyword>
<evidence type="ECO:0000313" key="1">
    <source>
        <dbReference type="EMBL" id="AAM02392.1"/>
    </source>
</evidence>
<sequence>MEIEVTEGSFVSEVYHWLRKEGLPAVAQVRIPGVRGRVDLLVMDRRPVVVEVGFPGVEITDEDLRRALRYVRAIIEWNSDVEPAAIVTNLKEAWYRDDPLGEWEKEELEDPTSDLIVLVRRLARAEIETEEQKGPEETEDTDRMLP</sequence>
<accession>Q8TW57</accession>
<organism evidence="1 2">
    <name type="scientific">Methanopyrus kandleri (strain AV19 / DSM 6324 / JCM 9639 / NBRC 100938)</name>
    <dbReference type="NCBI Taxonomy" id="190192"/>
    <lineage>
        <taxon>Archaea</taxon>
        <taxon>Methanobacteriati</taxon>
        <taxon>Methanobacteriota</taxon>
        <taxon>Methanomada group</taxon>
        <taxon>Methanopyri</taxon>
        <taxon>Methanopyrales</taxon>
        <taxon>Methanopyraceae</taxon>
        <taxon>Methanopyrus</taxon>
    </lineage>
</organism>
<dbReference type="InParanoid" id="Q8TW57"/>
<dbReference type="EnsemblBacteria" id="AAM02392">
    <property type="protein sequence ID" value="AAM02392"/>
    <property type="gene ID" value="MK1179"/>
</dbReference>